<feature type="transmembrane region" description="Helical" evidence="1">
    <location>
        <begin position="130"/>
        <end position="147"/>
    </location>
</feature>
<feature type="transmembrane region" description="Helical" evidence="1">
    <location>
        <begin position="92"/>
        <end position="110"/>
    </location>
</feature>
<keyword evidence="1" id="KW-0472">Membrane</keyword>
<dbReference type="EMBL" id="FPAB01000008">
    <property type="protein sequence ID" value="SFT12607.1"/>
    <property type="molecule type" value="Genomic_DNA"/>
</dbReference>
<organism evidence="2 3">
    <name type="scientific">Streptomyces harbinensis</name>
    <dbReference type="NCBI Taxonomy" id="1176198"/>
    <lineage>
        <taxon>Bacteria</taxon>
        <taxon>Bacillati</taxon>
        <taxon>Actinomycetota</taxon>
        <taxon>Actinomycetes</taxon>
        <taxon>Kitasatosporales</taxon>
        <taxon>Streptomycetaceae</taxon>
        <taxon>Streptomyces</taxon>
    </lineage>
</organism>
<proteinExistence type="predicted"/>
<evidence type="ECO:0000313" key="3">
    <source>
        <dbReference type="Proteomes" id="UP000198873"/>
    </source>
</evidence>
<dbReference type="Proteomes" id="UP000198873">
    <property type="component" value="Unassembled WGS sequence"/>
</dbReference>
<protein>
    <recommendedName>
        <fullName evidence="4">DUF5134 domain-containing protein</fullName>
    </recommendedName>
</protein>
<sequence length="202" mass="19523">MHEGPVVVGWLLAALCGGTGLYCLHRARAGPGPVARRPAALEGAMGLGMAVMAVPGAGAAIPGQAYVLAFGALAVWAVVLRARPVHRTHHAVEALAMVWMAAAMPGHAGAAGHGSAHGAGGGLPVPTGMLIAYFALYVLVSGARIAAVAQMAGSPAPAVAGAGAAGGGSTPPGYGGGEPSPAVAVACRTALSLGMLVMLVSM</sequence>
<dbReference type="STRING" id="1176198.SAMN05444716_10838"/>
<dbReference type="RefSeq" id="WP_093844003.1">
    <property type="nucleotide sequence ID" value="NZ_FPAB01000008.1"/>
</dbReference>
<name>A0A1I6VG40_9ACTN</name>
<keyword evidence="1" id="KW-0812">Transmembrane</keyword>
<feature type="transmembrane region" description="Helical" evidence="1">
    <location>
        <begin position="6"/>
        <end position="27"/>
    </location>
</feature>
<feature type="transmembrane region" description="Helical" evidence="1">
    <location>
        <begin position="63"/>
        <end position="80"/>
    </location>
</feature>
<evidence type="ECO:0000256" key="1">
    <source>
        <dbReference type="SAM" id="Phobius"/>
    </source>
</evidence>
<reference evidence="3" key="1">
    <citation type="submission" date="2016-10" db="EMBL/GenBank/DDBJ databases">
        <authorList>
            <person name="Varghese N."/>
            <person name="Submissions S."/>
        </authorList>
    </citation>
    <scope>NUCLEOTIDE SEQUENCE [LARGE SCALE GENOMIC DNA]</scope>
    <source>
        <strain evidence="3">CGMCC 4.7047</strain>
    </source>
</reference>
<gene>
    <name evidence="2" type="ORF">SAMN05444716_10838</name>
</gene>
<evidence type="ECO:0000313" key="2">
    <source>
        <dbReference type="EMBL" id="SFT12607.1"/>
    </source>
</evidence>
<evidence type="ECO:0008006" key="4">
    <source>
        <dbReference type="Google" id="ProtNLM"/>
    </source>
</evidence>
<dbReference type="InterPro" id="IPR033458">
    <property type="entry name" value="DUF5134"/>
</dbReference>
<dbReference type="Pfam" id="PF17197">
    <property type="entry name" value="DUF5134"/>
    <property type="match status" value="1"/>
</dbReference>
<dbReference type="AlphaFoldDB" id="A0A1I6VG40"/>
<accession>A0A1I6VG40</accession>
<keyword evidence="3" id="KW-1185">Reference proteome</keyword>
<keyword evidence="1" id="KW-1133">Transmembrane helix</keyword>